<dbReference type="Proteomes" id="UP000712281">
    <property type="component" value="Unassembled WGS sequence"/>
</dbReference>
<proteinExistence type="predicted"/>
<accession>A0A8S9MNF1</accession>
<dbReference type="EMBL" id="QGKW02000007">
    <property type="protein sequence ID" value="KAF2620017.1"/>
    <property type="molecule type" value="Genomic_DNA"/>
</dbReference>
<gene>
    <name evidence="1" type="ORF">F2Q68_00041227</name>
</gene>
<protein>
    <submittedName>
        <fullName evidence="1">Uncharacterized protein</fullName>
    </submittedName>
</protein>
<dbReference type="AlphaFoldDB" id="A0A8S9MNF1"/>
<reference evidence="1" key="1">
    <citation type="submission" date="2019-12" db="EMBL/GenBank/DDBJ databases">
        <title>Genome sequencing and annotation of Brassica cretica.</title>
        <authorList>
            <person name="Studholme D.J."/>
            <person name="Sarris P.F."/>
        </authorList>
    </citation>
    <scope>NUCLEOTIDE SEQUENCE</scope>
    <source>
        <strain evidence="1">PFS-001/15</strain>
        <tissue evidence="1">Leaf</tissue>
    </source>
</reference>
<organism evidence="1 2">
    <name type="scientific">Brassica cretica</name>
    <name type="common">Mustard</name>
    <dbReference type="NCBI Taxonomy" id="69181"/>
    <lineage>
        <taxon>Eukaryota</taxon>
        <taxon>Viridiplantae</taxon>
        <taxon>Streptophyta</taxon>
        <taxon>Embryophyta</taxon>
        <taxon>Tracheophyta</taxon>
        <taxon>Spermatophyta</taxon>
        <taxon>Magnoliopsida</taxon>
        <taxon>eudicotyledons</taxon>
        <taxon>Gunneridae</taxon>
        <taxon>Pentapetalae</taxon>
        <taxon>rosids</taxon>
        <taxon>malvids</taxon>
        <taxon>Brassicales</taxon>
        <taxon>Brassicaceae</taxon>
        <taxon>Brassiceae</taxon>
        <taxon>Brassica</taxon>
    </lineage>
</organism>
<sequence length="75" mass="8847">MLYCLPLDGARMLTIRMPKLKVGAWTKEVWTRRVGDRRVVDKGCVYVDAFDKGMDWMTVEDMSVELNIIFEDRYI</sequence>
<comment type="caution">
    <text evidence="1">The sequence shown here is derived from an EMBL/GenBank/DDBJ whole genome shotgun (WGS) entry which is preliminary data.</text>
</comment>
<evidence type="ECO:0000313" key="1">
    <source>
        <dbReference type="EMBL" id="KAF2620017.1"/>
    </source>
</evidence>
<name>A0A8S9MNF1_BRACR</name>
<evidence type="ECO:0000313" key="2">
    <source>
        <dbReference type="Proteomes" id="UP000712281"/>
    </source>
</evidence>